<keyword evidence="7" id="KW-0479">Metal-binding</keyword>
<evidence type="ECO:0000256" key="9">
    <source>
        <dbReference type="ARBA" id="ARBA00022833"/>
    </source>
</evidence>
<dbReference type="AlphaFoldDB" id="A0A1L9P2F7"/>
<organism evidence="13 14">
    <name type="scientific">Planktotalea frisia</name>
    <dbReference type="NCBI Taxonomy" id="696762"/>
    <lineage>
        <taxon>Bacteria</taxon>
        <taxon>Pseudomonadati</taxon>
        <taxon>Pseudomonadota</taxon>
        <taxon>Alphaproteobacteria</taxon>
        <taxon>Rhodobacterales</taxon>
        <taxon>Paracoccaceae</taxon>
        <taxon>Planktotalea</taxon>
    </lineage>
</organism>
<dbReference type="InterPro" id="IPR036264">
    <property type="entry name" value="Bact_exopeptidase_dim_dom"/>
</dbReference>
<evidence type="ECO:0000313" key="14">
    <source>
        <dbReference type="Proteomes" id="UP000184514"/>
    </source>
</evidence>
<sequence>MSSFDIDRSQLVADLSAMIRTPSVNTFGVESEAGAEAAMADLFETQLRALGLEIGAHEVLKGRRNVWGRLKGTGDGPTILLAGHLDTVGVDGYCGPFEPHVKNGNIYGRGACDMKAGLAAYLEVIRILQRSDAALRGDVIVAGVIDEEHAMAGSTYFGQHGPQLDFAIVAEPTQLEICRAHKGQMLMTLRTTGLAAHSSMPQSGRNAIYHMGAVLTALQSYADDLRARPADPMCGAPSLSVGVIRGGDNACSVPDFCEIDIDRRTIPGESSADVMAELYAVVEQAKQSVPELECVIETPFLDLPPLDTAETSPVMQAVINASMAVIGKSDVTAFPGSSDAPNFACPTVICGAGDLAQCHSLNEYISIVQIEEAISIYTHAILELQTL</sequence>
<gene>
    <name evidence="13" type="primary">argE_1</name>
    <name evidence="13" type="ORF">PFRI_01250</name>
</gene>
<feature type="domain" description="Peptidase M20 dimerisation" evidence="12">
    <location>
        <begin position="180"/>
        <end position="286"/>
    </location>
</feature>
<dbReference type="InterPro" id="IPR010182">
    <property type="entry name" value="ArgE/DapE"/>
</dbReference>
<evidence type="ECO:0000313" key="13">
    <source>
        <dbReference type="EMBL" id="OJI95613.1"/>
    </source>
</evidence>
<evidence type="ECO:0000256" key="10">
    <source>
        <dbReference type="ARBA" id="ARBA00023285"/>
    </source>
</evidence>
<keyword evidence="10" id="KW-0170">Cobalt</keyword>
<dbReference type="EC" id="3.5.1.18" evidence="5"/>
<dbReference type="Pfam" id="PF07687">
    <property type="entry name" value="M20_dimer"/>
    <property type="match status" value="1"/>
</dbReference>
<dbReference type="Gene3D" id="3.30.70.360">
    <property type="match status" value="1"/>
</dbReference>
<dbReference type="InterPro" id="IPR001261">
    <property type="entry name" value="ArgE/DapE_CS"/>
</dbReference>
<dbReference type="GO" id="GO:0009014">
    <property type="term" value="F:succinyl-diaminopimelate desuccinylase activity"/>
    <property type="evidence" value="ECO:0007669"/>
    <property type="project" value="UniProtKB-EC"/>
</dbReference>
<comment type="similarity">
    <text evidence="4">Belongs to the peptidase M20A family.</text>
</comment>
<comment type="cofactor">
    <cofactor evidence="1">
        <name>Co(2+)</name>
        <dbReference type="ChEBI" id="CHEBI:48828"/>
    </cofactor>
</comment>
<evidence type="ECO:0000256" key="5">
    <source>
        <dbReference type="ARBA" id="ARBA00011921"/>
    </source>
</evidence>
<comment type="cofactor">
    <cofactor evidence="2">
        <name>Zn(2+)</name>
        <dbReference type="ChEBI" id="CHEBI:29105"/>
    </cofactor>
</comment>
<evidence type="ECO:0000256" key="6">
    <source>
        <dbReference type="ARBA" id="ARBA00016853"/>
    </source>
</evidence>
<reference evidence="13 14" key="1">
    <citation type="submission" date="2016-10" db="EMBL/GenBank/DDBJ databases">
        <title>Genome sequence of Planktotalea frisia SH6-1.</title>
        <authorList>
            <person name="Poehlein A."/>
            <person name="Bakenhus I."/>
            <person name="Voget S."/>
            <person name="Brinkhoff T."/>
            <person name="Simon M."/>
        </authorList>
    </citation>
    <scope>NUCLEOTIDE SEQUENCE [LARGE SCALE GENOMIC DNA]</scope>
    <source>
        <strain evidence="13 14">SH6-1</strain>
    </source>
</reference>
<dbReference type="RefSeq" id="WP_072628837.1">
    <property type="nucleotide sequence ID" value="NZ_MLCB01000010.1"/>
</dbReference>
<dbReference type="InterPro" id="IPR050072">
    <property type="entry name" value="Peptidase_M20A"/>
</dbReference>
<dbReference type="GO" id="GO:0046872">
    <property type="term" value="F:metal ion binding"/>
    <property type="evidence" value="ECO:0007669"/>
    <property type="project" value="UniProtKB-KW"/>
</dbReference>
<evidence type="ECO:0000256" key="1">
    <source>
        <dbReference type="ARBA" id="ARBA00001941"/>
    </source>
</evidence>
<dbReference type="Gene3D" id="3.40.630.10">
    <property type="entry name" value="Zn peptidases"/>
    <property type="match status" value="2"/>
</dbReference>
<accession>A0A1L9P2F7</accession>
<keyword evidence="9" id="KW-0862">Zinc</keyword>
<evidence type="ECO:0000256" key="4">
    <source>
        <dbReference type="ARBA" id="ARBA00006247"/>
    </source>
</evidence>
<dbReference type="PANTHER" id="PTHR43808">
    <property type="entry name" value="ACETYLORNITHINE DEACETYLASE"/>
    <property type="match status" value="1"/>
</dbReference>
<comment type="caution">
    <text evidence="13">The sequence shown here is derived from an EMBL/GenBank/DDBJ whole genome shotgun (WGS) entry which is preliminary data.</text>
</comment>
<comment type="catalytic activity">
    <reaction evidence="11">
        <text>N-succinyl-(2S,6S)-2,6-diaminopimelate + H2O = (2S,6S)-2,6-diaminopimelate + succinate</text>
        <dbReference type="Rhea" id="RHEA:22608"/>
        <dbReference type="ChEBI" id="CHEBI:15377"/>
        <dbReference type="ChEBI" id="CHEBI:30031"/>
        <dbReference type="ChEBI" id="CHEBI:57609"/>
        <dbReference type="ChEBI" id="CHEBI:58087"/>
        <dbReference type="EC" id="3.5.1.18"/>
    </reaction>
</comment>
<dbReference type="InterPro" id="IPR011650">
    <property type="entry name" value="Peptidase_M20_dimer"/>
</dbReference>
<proteinExistence type="inferred from homology"/>
<keyword evidence="14" id="KW-1185">Reference proteome</keyword>
<dbReference type="SUPFAM" id="SSF53187">
    <property type="entry name" value="Zn-dependent exopeptidases"/>
    <property type="match status" value="1"/>
</dbReference>
<dbReference type="SUPFAM" id="SSF55031">
    <property type="entry name" value="Bacterial exopeptidase dimerisation domain"/>
    <property type="match status" value="1"/>
</dbReference>
<dbReference type="Pfam" id="PF01546">
    <property type="entry name" value="Peptidase_M20"/>
    <property type="match status" value="1"/>
</dbReference>
<comment type="pathway">
    <text evidence="3">Amino-acid biosynthesis; L-lysine biosynthesis via DAP pathway; LL-2,6-diaminopimelate from (S)-tetrahydrodipicolinate (succinylase route): step 3/3.</text>
</comment>
<dbReference type="InterPro" id="IPR002933">
    <property type="entry name" value="Peptidase_M20"/>
</dbReference>
<dbReference type="CDD" id="cd08659">
    <property type="entry name" value="M20_ArgE_DapE-like"/>
    <property type="match status" value="1"/>
</dbReference>
<name>A0A1L9P2F7_9RHOB</name>
<evidence type="ECO:0000256" key="7">
    <source>
        <dbReference type="ARBA" id="ARBA00022723"/>
    </source>
</evidence>
<dbReference type="OrthoDB" id="9809784at2"/>
<dbReference type="UniPathway" id="UPA00034">
    <property type="reaction ID" value="UER00021"/>
</dbReference>
<dbReference type="NCBIfam" id="TIGR01910">
    <property type="entry name" value="DapE-ArgE"/>
    <property type="match status" value="1"/>
</dbReference>
<protein>
    <recommendedName>
        <fullName evidence="6">Probable succinyl-diaminopimelate desuccinylase</fullName>
        <ecNumber evidence="5">3.5.1.18</ecNumber>
    </recommendedName>
</protein>
<dbReference type="PROSITE" id="PS00758">
    <property type="entry name" value="ARGE_DAPE_CPG2_1"/>
    <property type="match status" value="1"/>
</dbReference>
<evidence type="ECO:0000256" key="8">
    <source>
        <dbReference type="ARBA" id="ARBA00022801"/>
    </source>
</evidence>
<dbReference type="EMBL" id="MLCB01000010">
    <property type="protein sequence ID" value="OJI95613.1"/>
    <property type="molecule type" value="Genomic_DNA"/>
</dbReference>
<dbReference type="Proteomes" id="UP000184514">
    <property type="component" value="Unassembled WGS sequence"/>
</dbReference>
<dbReference type="STRING" id="696762.PFRI_01250"/>
<keyword evidence="8 13" id="KW-0378">Hydrolase</keyword>
<evidence type="ECO:0000256" key="2">
    <source>
        <dbReference type="ARBA" id="ARBA00001947"/>
    </source>
</evidence>
<evidence type="ECO:0000259" key="12">
    <source>
        <dbReference type="Pfam" id="PF07687"/>
    </source>
</evidence>
<dbReference type="GO" id="GO:0009089">
    <property type="term" value="P:lysine biosynthetic process via diaminopimelate"/>
    <property type="evidence" value="ECO:0007669"/>
    <property type="project" value="UniProtKB-UniPathway"/>
</dbReference>
<evidence type="ECO:0000256" key="11">
    <source>
        <dbReference type="ARBA" id="ARBA00051301"/>
    </source>
</evidence>
<evidence type="ECO:0000256" key="3">
    <source>
        <dbReference type="ARBA" id="ARBA00005130"/>
    </source>
</evidence>